<keyword evidence="2" id="KW-0812">Transmembrane</keyword>
<organism evidence="3">
    <name type="scientific">Homalodisca liturata</name>
    <dbReference type="NCBI Taxonomy" id="320908"/>
    <lineage>
        <taxon>Eukaryota</taxon>
        <taxon>Metazoa</taxon>
        <taxon>Ecdysozoa</taxon>
        <taxon>Arthropoda</taxon>
        <taxon>Hexapoda</taxon>
        <taxon>Insecta</taxon>
        <taxon>Pterygota</taxon>
        <taxon>Neoptera</taxon>
        <taxon>Paraneoptera</taxon>
        <taxon>Hemiptera</taxon>
        <taxon>Auchenorrhyncha</taxon>
        <taxon>Membracoidea</taxon>
        <taxon>Cicadellidae</taxon>
        <taxon>Cicadellinae</taxon>
        <taxon>Proconiini</taxon>
        <taxon>Homalodisca</taxon>
    </lineage>
</organism>
<reference evidence="3" key="1">
    <citation type="submission" date="2015-11" db="EMBL/GenBank/DDBJ databases">
        <title>De novo transcriptome assembly of four potential Pierce s Disease insect vectors from Arizona vineyards.</title>
        <authorList>
            <person name="Tassone E.E."/>
        </authorList>
    </citation>
    <scope>NUCLEOTIDE SEQUENCE</scope>
</reference>
<name>A0A1B6I638_9HEMI</name>
<keyword evidence="2" id="KW-0472">Membrane</keyword>
<dbReference type="EMBL" id="GECU01025351">
    <property type="protein sequence ID" value="JAS82355.1"/>
    <property type="molecule type" value="Transcribed_RNA"/>
</dbReference>
<keyword evidence="2" id="KW-1133">Transmembrane helix</keyword>
<protein>
    <submittedName>
        <fullName evidence="3">Uncharacterized protein</fullName>
    </submittedName>
</protein>
<dbReference type="AlphaFoldDB" id="A0A1B6I638"/>
<proteinExistence type="predicted"/>
<gene>
    <name evidence="3" type="ORF">g.22070</name>
</gene>
<feature type="transmembrane region" description="Helical" evidence="2">
    <location>
        <begin position="69"/>
        <end position="92"/>
    </location>
</feature>
<evidence type="ECO:0000256" key="2">
    <source>
        <dbReference type="SAM" id="Phobius"/>
    </source>
</evidence>
<evidence type="ECO:0000313" key="3">
    <source>
        <dbReference type="EMBL" id="JAS82355.1"/>
    </source>
</evidence>
<sequence length="250" mass="28937">MKSISVRVKTRMAARATPSNVKGRSQPAEEQQRHVAKFLVLPIRHPVCDPAMPARLTIRDTVPNNLRRVAFTLGMFTPHVLALFLALSFLMFPRVADVDTLKLRMACFPLKMNMTEIEGATMPDFNGKLPPVVYGELEVQNCLNQSHHPGDICYMQKVTFQVRKEVINSVSTNKTKDFNKIWYRNEMTRYYNYHCAPRINVSQKFFYSVVLPRSRISTNIYSDFDIDNASFMMRLRVAFKELYLPDKISF</sequence>
<evidence type="ECO:0000256" key="1">
    <source>
        <dbReference type="SAM" id="MobiDB-lite"/>
    </source>
</evidence>
<feature type="region of interest" description="Disordered" evidence="1">
    <location>
        <begin position="9"/>
        <end position="29"/>
    </location>
</feature>
<accession>A0A1B6I638</accession>